<dbReference type="Proteomes" id="UP000263642">
    <property type="component" value="Unassembled WGS sequence"/>
</dbReference>
<keyword evidence="3" id="KW-0001">2Fe-2S</keyword>
<keyword evidence="6" id="KW-0560">Oxidoreductase</keyword>
<comment type="caution">
    <text evidence="10">The sequence shown here is derived from an EMBL/GenBank/DDBJ whole genome shotgun (WGS) entry which is preliminary data.</text>
</comment>
<dbReference type="InterPro" id="IPR017938">
    <property type="entry name" value="Riboflavin_synthase-like_b-brl"/>
</dbReference>
<dbReference type="PROSITE" id="PS51384">
    <property type="entry name" value="FAD_FR"/>
    <property type="match status" value="1"/>
</dbReference>
<evidence type="ECO:0000256" key="5">
    <source>
        <dbReference type="ARBA" id="ARBA00022827"/>
    </source>
</evidence>
<keyword evidence="4" id="KW-0479">Metal-binding</keyword>
<dbReference type="InterPro" id="IPR001433">
    <property type="entry name" value="OxRdtase_FAD/NAD-bd"/>
</dbReference>
<dbReference type="InterPro" id="IPR039261">
    <property type="entry name" value="FNR_nucleotide-bd"/>
</dbReference>
<comment type="cofactor">
    <cofactor evidence="1">
        <name>FAD</name>
        <dbReference type="ChEBI" id="CHEBI:57692"/>
    </cofactor>
</comment>
<gene>
    <name evidence="10" type="ORF">DIT97_02790</name>
</gene>
<dbReference type="Pfam" id="PF00175">
    <property type="entry name" value="NAD_binding_1"/>
    <property type="match status" value="1"/>
</dbReference>
<keyword evidence="8" id="KW-0411">Iron-sulfur</keyword>
<keyword evidence="7" id="KW-0408">Iron</keyword>
<reference evidence="10 11" key="1">
    <citation type="journal article" date="2018" name="Nat. Biotechnol.">
        <title>A standardized bacterial taxonomy based on genome phylogeny substantially revises the tree of life.</title>
        <authorList>
            <person name="Parks D.H."/>
            <person name="Chuvochina M."/>
            <person name="Waite D.W."/>
            <person name="Rinke C."/>
            <person name="Skarshewski A."/>
            <person name="Chaumeil P.A."/>
            <person name="Hugenholtz P."/>
        </authorList>
    </citation>
    <scope>NUCLEOTIDE SEQUENCE [LARGE SCALE GENOMIC DNA]</scope>
    <source>
        <strain evidence="10">UBA9375</strain>
    </source>
</reference>
<protein>
    <recommendedName>
        <fullName evidence="9">FAD-binding FR-type domain-containing protein</fullName>
    </recommendedName>
</protein>
<dbReference type="SUPFAM" id="SSF63380">
    <property type="entry name" value="Riboflavin synthase domain-like"/>
    <property type="match status" value="1"/>
</dbReference>
<evidence type="ECO:0000256" key="3">
    <source>
        <dbReference type="ARBA" id="ARBA00022714"/>
    </source>
</evidence>
<evidence type="ECO:0000256" key="1">
    <source>
        <dbReference type="ARBA" id="ARBA00001974"/>
    </source>
</evidence>
<dbReference type="PANTHER" id="PTHR47354:SF6">
    <property type="entry name" value="NADH OXIDOREDUCTASE HCR"/>
    <property type="match status" value="1"/>
</dbReference>
<dbReference type="PRINTS" id="PR00371">
    <property type="entry name" value="FPNCR"/>
</dbReference>
<keyword evidence="5" id="KW-0274">FAD</keyword>
<evidence type="ECO:0000256" key="8">
    <source>
        <dbReference type="ARBA" id="ARBA00023014"/>
    </source>
</evidence>
<evidence type="ECO:0000256" key="6">
    <source>
        <dbReference type="ARBA" id="ARBA00023002"/>
    </source>
</evidence>
<dbReference type="InterPro" id="IPR017927">
    <property type="entry name" value="FAD-bd_FR_type"/>
</dbReference>
<sequence>MCWRSLSTGYGMIQFNQQDSKIHKAQLISLPVTNVIQEADDVCTFRLDNSQGLIPPHQPGMFVKVCLDINGMEVWRSFSISSSPHQRERIDLTIKRNHAGQVGNYFFDHIQVGSHVFLKGPLGQFYFDPAQHVEPVILLCAGIGITPMMSIVRYLHATNVNRICYLFYGARTHRDIIFDQETRDLITEMPDFHYFLTLSQPVPHWLGYCGQLNFDFMISKIPQVELSRFFLCGPRNFNQDFTLRLLEMGVPHELIHSEQFHKKNKTR</sequence>
<dbReference type="PANTHER" id="PTHR47354">
    <property type="entry name" value="NADH OXIDOREDUCTASE HCR"/>
    <property type="match status" value="1"/>
</dbReference>
<dbReference type="InterPro" id="IPR001709">
    <property type="entry name" value="Flavoprot_Pyr_Nucl_cyt_Rdtase"/>
</dbReference>
<evidence type="ECO:0000259" key="9">
    <source>
        <dbReference type="PROSITE" id="PS51384"/>
    </source>
</evidence>
<dbReference type="SUPFAM" id="SSF52343">
    <property type="entry name" value="Ferredoxin reductase-like, C-terminal NADP-linked domain"/>
    <property type="match status" value="1"/>
</dbReference>
<dbReference type="Gene3D" id="3.40.50.80">
    <property type="entry name" value="Nucleotide-binding domain of ferredoxin-NADP reductase (FNR) module"/>
    <property type="match status" value="1"/>
</dbReference>
<evidence type="ECO:0000256" key="7">
    <source>
        <dbReference type="ARBA" id="ARBA00023004"/>
    </source>
</evidence>
<organism evidence="10 11">
    <name type="scientific">Gimesia maris</name>
    <dbReference type="NCBI Taxonomy" id="122"/>
    <lineage>
        <taxon>Bacteria</taxon>
        <taxon>Pseudomonadati</taxon>
        <taxon>Planctomycetota</taxon>
        <taxon>Planctomycetia</taxon>
        <taxon>Planctomycetales</taxon>
        <taxon>Planctomycetaceae</taxon>
        <taxon>Gimesia</taxon>
    </lineage>
</organism>
<proteinExistence type="predicted"/>
<dbReference type="InterPro" id="IPR050415">
    <property type="entry name" value="MRET"/>
</dbReference>
<dbReference type="GO" id="GO:0051537">
    <property type="term" value="F:2 iron, 2 sulfur cluster binding"/>
    <property type="evidence" value="ECO:0007669"/>
    <property type="project" value="UniProtKB-KW"/>
</dbReference>
<dbReference type="Gene3D" id="2.40.30.10">
    <property type="entry name" value="Translation factors"/>
    <property type="match status" value="1"/>
</dbReference>
<dbReference type="Pfam" id="PF00970">
    <property type="entry name" value="FAD_binding_6"/>
    <property type="match status" value="1"/>
</dbReference>
<dbReference type="GO" id="GO:0016491">
    <property type="term" value="F:oxidoreductase activity"/>
    <property type="evidence" value="ECO:0007669"/>
    <property type="project" value="UniProtKB-KW"/>
</dbReference>
<evidence type="ECO:0000313" key="11">
    <source>
        <dbReference type="Proteomes" id="UP000263642"/>
    </source>
</evidence>
<name>A0A3D3QZK3_9PLAN</name>
<evidence type="ECO:0000313" key="10">
    <source>
        <dbReference type="EMBL" id="HCO22034.1"/>
    </source>
</evidence>
<dbReference type="AlphaFoldDB" id="A0A3D3QZK3"/>
<evidence type="ECO:0000256" key="2">
    <source>
        <dbReference type="ARBA" id="ARBA00022630"/>
    </source>
</evidence>
<dbReference type="PRINTS" id="PR00410">
    <property type="entry name" value="PHEHYDRXLASE"/>
</dbReference>
<dbReference type="EMBL" id="DQAY01000020">
    <property type="protein sequence ID" value="HCO22034.1"/>
    <property type="molecule type" value="Genomic_DNA"/>
</dbReference>
<evidence type="ECO:0000256" key="4">
    <source>
        <dbReference type="ARBA" id="ARBA00022723"/>
    </source>
</evidence>
<feature type="domain" description="FAD-binding FR-type" evidence="9">
    <location>
        <begin position="25"/>
        <end position="128"/>
    </location>
</feature>
<dbReference type="CDD" id="cd06217">
    <property type="entry name" value="FNR_iron_sulfur_binding_3"/>
    <property type="match status" value="1"/>
</dbReference>
<dbReference type="GO" id="GO:0046872">
    <property type="term" value="F:metal ion binding"/>
    <property type="evidence" value="ECO:0007669"/>
    <property type="project" value="UniProtKB-KW"/>
</dbReference>
<accession>A0A3D3QZK3</accession>
<dbReference type="InterPro" id="IPR008333">
    <property type="entry name" value="Cbr1-like_FAD-bd_dom"/>
</dbReference>
<keyword evidence="2" id="KW-0285">Flavoprotein</keyword>